<evidence type="ECO:0000313" key="1">
    <source>
        <dbReference type="EMBL" id="JAD51613.1"/>
    </source>
</evidence>
<accession>A0A0A9AP59</accession>
<proteinExistence type="predicted"/>
<dbReference type="EMBL" id="GBRH01246282">
    <property type="protein sequence ID" value="JAD51613.1"/>
    <property type="molecule type" value="Transcribed_RNA"/>
</dbReference>
<sequence length="57" mass="6367">MINFVFHLCFSSNGRCFEYLMLTLQACVVHILNISAGPFPFKLHHGPQSSGVLVCKI</sequence>
<reference evidence="1" key="1">
    <citation type="submission" date="2014-09" db="EMBL/GenBank/DDBJ databases">
        <authorList>
            <person name="Magalhaes I.L.F."/>
            <person name="Oliveira U."/>
            <person name="Santos F.R."/>
            <person name="Vidigal T.H.D.A."/>
            <person name="Brescovit A.D."/>
            <person name="Santos A.J."/>
        </authorList>
    </citation>
    <scope>NUCLEOTIDE SEQUENCE</scope>
    <source>
        <tissue evidence="1">Shoot tissue taken approximately 20 cm above the soil surface</tissue>
    </source>
</reference>
<reference evidence="1" key="2">
    <citation type="journal article" date="2015" name="Data Brief">
        <title>Shoot transcriptome of the giant reed, Arundo donax.</title>
        <authorList>
            <person name="Barrero R.A."/>
            <person name="Guerrero F.D."/>
            <person name="Moolhuijzen P."/>
            <person name="Goolsby J.A."/>
            <person name="Tidwell J."/>
            <person name="Bellgard S.E."/>
            <person name="Bellgard M.I."/>
        </authorList>
    </citation>
    <scope>NUCLEOTIDE SEQUENCE</scope>
    <source>
        <tissue evidence="1">Shoot tissue taken approximately 20 cm above the soil surface</tissue>
    </source>
</reference>
<protein>
    <submittedName>
        <fullName evidence="1">Uncharacterized protein</fullName>
    </submittedName>
</protein>
<dbReference type="AlphaFoldDB" id="A0A0A9AP59"/>
<organism evidence="1">
    <name type="scientific">Arundo donax</name>
    <name type="common">Giant reed</name>
    <name type="synonym">Donax arundinaceus</name>
    <dbReference type="NCBI Taxonomy" id="35708"/>
    <lineage>
        <taxon>Eukaryota</taxon>
        <taxon>Viridiplantae</taxon>
        <taxon>Streptophyta</taxon>
        <taxon>Embryophyta</taxon>
        <taxon>Tracheophyta</taxon>
        <taxon>Spermatophyta</taxon>
        <taxon>Magnoliopsida</taxon>
        <taxon>Liliopsida</taxon>
        <taxon>Poales</taxon>
        <taxon>Poaceae</taxon>
        <taxon>PACMAD clade</taxon>
        <taxon>Arundinoideae</taxon>
        <taxon>Arundineae</taxon>
        <taxon>Arundo</taxon>
    </lineage>
</organism>
<name>A0A0A9AP59_ARUDO</name>